<dbReference type="InterPro" id="IPR020568">
    <property type="entry name" value="Ribosomal_Su5_D2-typ_SF"/>
</dbReference>
<evidence type="ECO:0000256" key="8">
    <source>
        <dbReference type="ARBA" id="ARBA00023098"/>
    </source>
</evidence>
<keyword evidence="7" id="KW-0460">Magnesium</keyword>
<dbReference type="EMBL" id="FOGK01000002">
    <property type="protein sequence ID" value="SER16075.1"/>
    <property type="molecule type" value="Genomic_DNA"/>
</dbReference>
<dbReference type="InterPro" id="IPR036554">
    <property type="entry name" value="GHMP_kinase_C_sf"/>
</dbReference>
<evidence type="ECO:0000259" key="11">
    <source>
        <dbReference type="Pfam" id="PF08544"/>
    </source>
</evidence>
<dbReference type="PRINTS" id="PR00959">
    <property type="entry name" value="MEVGALKINASE"/>
</dbReference>
<dbReference type="Gene3D" id="3.30.230.10">
    <property type="match status" value="1"/>
</dbReference>
<keyword evidence="8" id="KW-0443">Lipid metabolism</keyword>
<dbReference type="PANTHER" id="PTHR43290:SF2">
    <property type="entry name" value="MEVALONATE KINASE"/>
    <property type="match status" value="1"/>
</dbReference>
<dbReference type="GeneID" id="76043251"/>
<dbReference type="Proteomes" id="UP000051749">
    <property type="component" value="Unassembled WGS sequence"/>
</dbReference>
<dbReference type="GO" id="GO:0005524">
    <property type="term" value="F:ATP binding"/>
    <property type="evidence" value="ECO:0007669"/>
    <property type="project" value="UniProtKB-KW"/>
</dbReference>
<protein>
    <submittedName>
        <fullName evidence="12">Mevalonate kinase</fullName>
    </submittedName>
</protein>
<evidence type="ECO:0000256" key="5">
    <source>
        <dbReference type="ARBA" id="ARBA00022777"/>
    </source>
</evidence>
<evidence type="ECO:0000256" key="6">
    <source>
        <dbReference type="ARBA" id="ARBA00022840"/>
    </source>
</evidence>
<feature type="domain" description="GHMP kinase N-terminal" evidence="10">
    <location>
        <begin position="81"/>
        <end position="150"/>
    </location>
</feature>
<dbReference type="InterPro" id="IPR006205">
    <property type="entry name" value="Mev_gal_kin"/>
</dbReference>
<dbReference type="PATRIC" id="fig|319653.3.peg.1928"/>
<dbReference type="PANTHER" id="PTHR43290">
    <property type="entry name" value="MEVALONATE KINASE"/>
    <property type="match status" value="1"/>
</dbReference>
<sequence>MRKSATGQSHAKIIFFGEHSVVYGQPAICLPISKIKTIVSIKGADTGQHVASKYFTGALSEMPDSQTGIQLLINTILVELHQEKTPFTLQVTSEIPAERGMGSSAATAIAIVRAFFHFFHQSLSHAELLRLADVSEQYIHGNPSGLDAATVSSKTPIWFVKGRRPQAIPIKQNAFLVIVDTGIMGQTGLAVQHVKSKLAGDHHAEEDIEMLGKIAKQARSCLANGDSQKLGFLMNDSQTILSKLGVSHPILDQFATLALKNGALGAKLTGGGMGGCLITLTSSKPSAKQIATILEQHGAIHTWIEPLATGYHKGEKNDHS</sequence>
<proteinExistence type="predicted"/>
<accession>A0A0R2K9L1</accession>
<reference evidence="12 14" key="1">
    <citation type="journal article" date="2015" name="Genome Announc.">
        <title>Expanding the biotechnology potential of lactobacilli through comparative genomics of 213 strains and associated genera.</title>
        <authorList>
            <person name="Sun Z."/>
            <person name="Harris H.M."/>
            <person name="McCann A."/>
            <person name="Guo C."/>
            <person name="Argimon S."/>
            <person name="Zhang W."/>
            <person name="Yang X."/>
            <person name="Jeffery I.B."/>
            <person name="Cooney J.C."/>
            <person name="Kagawa T.F."/>
            <person name="Liu W."/>
            <person name="Song Y."/>
            <person name="Salvetti E."/>
            <person name="Wrobel A."/>
            <person name="Rasinkangas P."/>
            <person name="Parkhill J."/>
            <person name="Rea M.C."/>
            <person name="O'Sullivan O."/>
            <person name="Ritari J."/>
            <person name="Douillard F.P."/>
            <person name="Paul Ross R."/>
            <person name="Yang R."/>
            <person name="Briner A.E."/>
            <person name="Felis G.E."/>
            <person name="de Vos W.M."/>
            <person name="Barrangou R."/>
            <person name="Klaenhammer T.R."/>
            <person name="Caufield P.W."/>
            <person name="Cui Y."/>
            <person name="Zhang H."/>
            <person name="O'Toole P.W."/>
        </authorList>
    </citation>
    <scope>NUCLEOTIDE SEQUENCE [LARGE SCALE GENOMIC DNA]</scope>
    <source>
        <strain evidence="12 14">DSM 22301</strain>
    </source>
</reference>
<dbReference type="InterPro" id="IPR006204">
    <property type="entry name" value="GHMP_kinase_N_dom"/>
</dbReference>
<keyword evidence="1" id="KW-0963">Cytoplasm</keyword>
<evidence type="ECO:0000256" key="1">
    <source>
        <dbReference type="ARBA" id="ARBA00022490"/>
    </source>
</evidence>
<dbReference type="Pfam" id="PF00288">
    <property type="entry name" value="GHMP_kinases_N"/>
    <property type="match status" value="1"/>
</dbReference>
<evidence type="ECO:0000256" key="9">
    <source>
        <dbReference type="ARBA" id="ARBA00029438"/>
    </source>
</evidence>
<dbReference type="InterPro" id="IPR013750">
    <property type="entry name" value="GHMP_kinase_C_dom"/>
</dbReference>
<keyword evidence="3" id="KW-0808">Transferase</keyword>
<evidence type="ECO:0000313" key="13">
    <source>
        <dbReference type="EMBL" id="SER16075.1"/>
    </source>
</evidence>
<evidence type="ECO:0000259" key="10">
    <source>
        <dbReference type="Pfam" id="PF00288"/>
    </source>
</evidence>
<evidence type="ECO:0000256" key="3">
    <source>
        <dbReference type="ARBA" id="ARBA00022679"/>
    </source>
</evidence>
<gene>
    <name evidence="12" type="ORF">IV87_GL001895</name>
    <name evidence="13" type="ORF">SAMN04487973_102100</name>
</gene>
<dbReference type="Proteomes" id="UP000182818">
    <property type="component" value="Unassembled WGS sequence"/>
</dbReference>
<feature type="domain" description="GHMP kinase C-terminal" evidence="11">
    <location>
        <begin position="219"/>
        <end position="298"/>
    </location>
</feature>
<keyword evidence="5 12" id="KW-0418">Kinase</keyword>
<dbReference type="EMBL" id="JQBY01000006">
    <property type="protein sequence ID" value="KRN82941.1"/>
    <property type="molecule type" value="Genomic_DNA"/>
</dbReference>
<evidence type="ECO:0000256" key="4">
    <source>
        <dbReference type="ARBA" id="ARBA00022741"/>
    </source>
</evidence>
<evidence type="ECO:0000313" key="12">
    <source>
        <dbReference type="EMBL" id="KRN82941.1"/>
    </source>
</evidence>
<keyword evidence="4" id="KW-0547">Nucleotide-binding</keyword>
<dbReference type="RefSeq" id="WP_057805666.1">
    <property type="nucleotide sequence ID" value="NZ_BJYP01000011.1"/>
</dbReference>
<dbReference type="GO" id="GO:0005829">
    <property type="term" value="C:cytosol"/>
    <property type="evidence" value="ECO:0007669"/>
    <property type="project" value="TreeGrafter"/>
</dbReference>
<dbReference type="OrthoDB" id="9764892at2"/>
<keyword evidence="6" id="KW-0067">ATP-binding</keyword>
<dbReference type="GO" id="GO:0019287">
    <property type="term" value="P:isopentenyl diphosphate biosynthetic process, mevalonate pathway"/>
    <property type="evidence" value="ECO:0007669"/>
    <property type="project" value="UniProtKB-UniPathway"/>
</dbReference>
<evidence type="ECO:0000313" key="14">
    <source>
        <dbReference type="Proteomes" id="UP000051749"/>
    </source>
</evidence>
<evidence type="ECO:0000256" key="2">
    <source>
        <dbReference type="ARBA" id="ARBA00022516"/>
    </source>
</evidence>
<dbReference type="Pfam" id="PF08544">
    <property type="entry name" value="GHMP_kinases_C"/>
    <property type="match status" value="1"/>
</dbReference>
<comment type="caution">
    <text evidence="12">The sequence shown here is derived from an EMBL/GenBank/DDBJ whole genome shotgun (WGS) entry which is preliminary data.</text>
</comment>
<evidence type="ECO:0000256" key="7">
    <source>
        <dbReference type="ARBA" id="ARBA00022842"/>
    </source>
</evidence>
<dbReference type="UniPathway" id="UPA00057">
    <property type="reaction ID" value="UER00098"/>
</dbReference>
<keyword evidence="15" id="KW-1185">Reference proteome</keyword>
<reference evidence="13 15" key="2">
    <citation type="submission" date="2016-10" db="EMBL/GenBank/DDBJ databases">
        <authorList>
            <person name="Varghese N."/>
            <person name="Submissions S."/>
        </authorList>
    </citation>
    <scope>NUCLEOTIDE SEQUENCE [LARGE SCALE GENOMIC DNA]</scope>
    <source>
        <strain evidence="13 15">CGMCC 1.3889</strain>
    </source>
</reference>
<organism evidence="12 14">
    <name type="scientific">Pediococcus ethanolidurans</name>
    <dbReference type="NCBI Taxonomy" id="319653"/>
    <lineage>
        <taxon>Bacteria</taxon>
        <taxon>Bacillati</taxon>
        <taxon>Bacillota</taxon>
        <taxon>Bacilli</taxon>
        <taxon>Lactobacillales</taxon>
        <taxon>Lactobacillaceae</taxon>
        <taxon>Pediococcus</taxon>
    </lineage>
</organism>
<dbReference type="SUPFAM" id="SSF54211">
    <property type="entry name" value="Ribosomal protein S5 domain 2-like"/>
    <property type="match status" value="1"/>
</dbReference>
<dbReference type="GO" id="GO:0004496">
    <property type="term" value="F:mevalonate kinase activity"/>
    <property type="evidence" value="ECO:0007669"/>
    <property type="project" value="InterPro"/>
</dbReference>
<name>A0A0R2K9L1_9LACO</name>
<dbReference type="Gene3D" id="3.30.70.890">
    <property type="entry name" value="GHMP kinase, C-terminal domain"/>
    <property type="match status" value="1"/>
</dbReference>
<dbReference type="STRING" id="319653.SAMN04487973_102100"/>
<comment type="pathway">
    <text evidence="9">Isoprenoid biosynthesis; isopentenyl diphosphate biosynthesis via mevalonate pathway; isopentenyl diphosphate from (R)-mevalonate: step 1/3.</text>
</comment>
<dbReference type="SUPFAM" id="SSF55060">
    <property type="entry name" value="GHMP Kinase, C-terminal domain"/>
    <property type="match status" value="1"/>
</dbReference>
<dbReference type="InterPro" id="IPR014721">
    <property type="entry name" value="Ribsml_uS5_D2-typ_fold_subgr"/>
</dbReference>
<evidence type="ECO:0000313" key="15">
    <source>
        <dbReference type="Proteomes" id="UP000182818"/>
    </source>
</evidence>
<dbReference type="NCBIfam" id="TIGR00549">
    <property type="entry name" value="mevalon_kin"/>
    <property type="match status" value="1"/>
</dbReference>
<dbReference type="AlphaFoldDB" id="A0A0R2K9L1"/>
<keyword evidence="2" id="KW-0444">Lipid biosynthesis</keyword>